<dbReference type="InParanoid" id="A0A0D0BPP3"/>
<evidence type="ECO:0000313" key="1">
    <source>
        <dbReference type="EMBL" id="KIK73492.1"/>
    </source>
</evidence>
<gene>
    <name evidence="1" type="ORF">PAXRUDRAFT_20786</name>
</gene>
<accession>A0A0D0BPP3</accession>
<sequence length="66" mass="7177">MDGPGYMSAPPTLKKPAKQVAFEAATVRLHMLTLTIPGDANNLVEERDMWSNEGNVAMMSRDTVGN</sequence>
<evidence type="ECO:0000313" key="2">
    <source>
        <dbReference type="Proteomes" id="UP000054538"/>
    </source>
</evidence>
<keyword evidence="2" id="KW-1185">Reference proteome</keyword>
<reference evidence="1 2" key="1">
    <citation type="submission" date="2014-04" db="EMBL/GenBank/DDBJ databases">
        <authorList>
            <consortium name="DOE Joint Genome Institute"/>
            <person name="Kuo A."/>
            <person name="Kohler A."/>
            <person name="Jargeat P."/>
            <person name="Nagy L.G."/>
            <person name="Floudas D."/>
            <person name="Copeland A."/>
            <person name="Barry K.W."/>
            <person name="Cichocki N."/>
            <person name="Veneault-Fourrey C."/>
            <person name="LaButti K."/>
            <person name="Lindquist E.A."/>
            <person name="Lipzen A."/>
            <person name="Lundell T."/>
            <person name="Morin E."/>
            <person name="Murat C."/>
            <person name="Sun H."/>
            <person name="Tunlid A."/>
            <person name="Henrissat B."/>
            <person name="Grigoriev I.V."/>
            <person name="Hibbett D.S."/>
            <person name="Martin F."/>
            <person name="Nordberg H.P."/>
            <person name="Cantor M.N."/>
            <person name="Hua S.X."/>
        </authorList>
    </citation>
    <scope>NUCLEOTIDE SEQUENCE [LARGE SCALE GENOMIC DNA]</scope>
    <source>
        <strain evidence="1 2">Ve08.2h10</strain>
    </source>
</reference>
<proteinExistence type="predicted"/>
<reference evidence="2" key="2">
    <citation type="submission" date="2015-01" db="EMBL/GenBank/DDBJ databases">
        <title>Evolutionary Origins and Diversification of the Mycorrhizal Mutualists.</title>
        <authorList>
            <consortium name="DOE Joint Genome Institute"/>
            <consortium name="Mycorrhizal Genomics Consortium"/>
            <person name="Kohler A."/>
            <person name="Kuo A."/>
            <person name="Nagy L.G."/>
            <person name="Floudas D."/>
            <person name="Copeland A."/>
            <person name="Barry K.W."/>
            <person name="Cichocki N."/>
            <person name="Veneault-Fourrey C."/>
            <person name="LaButti K."/>
            <person name="Lindquist E.A."/>
            <person name="Lipzen A."/>
            <person name="Lundell T."/>
            <person name="Morin E."/>
            <person name="Murat C."/>
            <person name="Riley R."/>
            <person name="Ohm R."/>
            <person name="Sun H."/>
            <person name="Tunlid A."/>
            <person name="Henrissat B."/>
            <person name="Grigoriev I.V."/>
            <person name="Hibbett D.S."/>
            <person name="Martin F."/>
        </authorList>
    </citation>
    <scope>NUCLEOTIDE SEQUENCE [LARGE SCALE GENOMIC DNA]</scope>
    <source>
        <strain evidence="2">Ve08.2h10</strain>
    </source>
</reference>
<dbReference type="EMBL" id="KN829686">
    <property type="protein sequence ID" value="KIK73492.1"/>
    <property type="molecule type" value="Genomic_DNA"/>
</dbReference>
<organism evidence="1 2">
    <name type="scientific">Paxillus rubicundulus Ve08.2h10</name>
    <dbReference type="NCBI Taxonomy" id="930991"/>
    <lineage>
        <taxon>Eukaryota</taxon>
        <taxon>Fungi</taxon>
        <taxon>Dikarya</taxon>
        <taxon>Basidiomycota</taxon>
        <taxon>Agaricomycotina</taxon>
        <taxon>Agaricomycetes</taxon>
        <taxon>Agaricomycetidae</taxon>
        <taxon>Boletales</taxon>
        <taxon>Paxilineae</taxon>
        <taxon>Paxillaceae</taxon>
        <taxon>Paxillus</taxon>
    </lineage>
</organism>
<dbReference type="Proteomes" id="UP000054538">
    <property type="component" value="Unassembled WGS sequence"/>
</dbReference>
<dbReference type="AlphaFoldDB" id="A0A0D0BPP3"/>
<protein>
    <submittedName>
        <fullName evidence="1">Uncharacterized protein</fullName>
    </submittedName>
</protein>
<dbReference type="HOGENOM" id="CLU_174974_0_0_1"/>
<name>A0A0D0BPP3_9AGAM</name>